<gene>
    <name evidence="1" type="ORF">C7443_10158</name>
</gene>
<name>A0A317N084_9GAMM</name>
<reference evidence="1 2" key="1">
    <citation type="submission" date="2018-05" db="EMBL/GenBank/DDBJ databases">
        <title>Genomic Encyclopedia of Type Strains, Phase IV (KMG-IV): sequencing the most valuable type-strain genomes for metagenomic binning, comparative biology and taxonomic classification.</title>
        <authorList>
            <person name="Goeker M."/>
        </authorList>
    </citation>
    <scope>NUCLEOTIDE SEQUENCE [LARGE SCALE GENOMIC DNA]</scope>
    <source>
        <strain evidence="1 2">DSM 23606</strain>
    </source>
</reference>
<dbReference type="OrthoDB" id="8591902at2"/>
<dbReference type="AlphaFoldDB" id="A0A317N084"/>
<dbReference type="Proteomes" id="UP000246569">
    <property type="component" value="Unassembled WGS sequence"/>
</dbReference>
<comment type="caution">
    <text evidence="1">The sequence shown here is derived from an EMBL/GenBank/DDBJ whole genome shotgun (WGS) entry which is preliminary data.</text>
</comment>
<evidence type="ECO:0000313" key="2">
    <source>
        <dbReference type="Proteomes" id="UP000246569"/>
    </source>
</evidence>
<protein>
    <recommendedName>
        <fullName evidence="3">RNA-binding protein</fullName>
    </recommendedName>
</protein>
<sequence>MVILLNGIPADTTLEALTGFLAEHGLADAHDAQLLPGDGSAPAASFRLDVSAAEAEAVVKALRGKFWNGSELQPQLLVLGS</sequence>
<evidence type="ECO:0000313" key="1">
    <source>
        <dbReference type="EMBL" id="PWV65574.1"/>
    </source>
</evidence>
<accession>A0A317N084</accession>
<proteinExistence type="predicted"/>
<keyword evidence="2" id="KW-1185">Reference proteome</keyword>
<dbReference type="EMBL" id="QGTJ01000001">
    <property type="protein sequence ID" value="PWV65574.1"/>
    <property type="molecule type" value="Genomic_DNA"/>
</dbReference>
<evidence type="ECO:0008006" key="3">
    <source>
        <dbReference type="Google" id="ProtNLM"/>
    </source>
</evidence>
<organism evidence="1 2">
    <name type="scientific">Plasticicumulans acidivorans</name>
    <dbReference type="NCBI Taxonomy" id="886464"/>
    <lineage>
        <taxon>Bacteria</taxon>
        <taxon>Pseudomonadati</taxon>
        <taxon>Pseudomonadota</taxon>
        <taxon>Gammaproteobacteria</taxon>
        <taxon>Candidatus Competibacteraceae</taxon>
        <taxon>Plasticicumulans</taxon>
    </lineage>
</organism>
<dbReference type="RefSeq" id="WP_110016579.1">
    <property type="nucleotide sequence ID" value="NZ_QGTJ01000001.1"/>
</dbReference>